<gene>
    <name evidence="2" type="ORF">GCM10009613_49710</name>
</gene>
<name>A0ABP4IRM6_9PSEU</name>
<reference evidence="3" key="1">
    <citation type="journal article" date="2019" name="Int. J. Syst. Evol. Microbiol.">
        <title>The Global Catalogue of Microorganisms (GCM) 10K type strain sequencing project: providing services to taxonomists for standard genome sequencing and annotation.</title>
        <authorList>
            <consortium name="The Broad Institute Genomics Platform"/>
            <consortium name="The Broad Institute Genome Sequencing Center for Infectious Disease"/>
            <person name="Wu L."/>
            <person name="Ma J."/>
        </authorList>
    </citation>
    <scope>NUCLEOTIDE SEQUENCE [LARGE SCALE GENOMIC DNA]</scope>
    <source>
        <strain evidence="3">JCM 11896</strain>
    </source>
</reference>
<dbReference type="EMBL" id="BAAAJK010000034">
    <property type="protein sequence ID" value="GAA1397278.1"/>
    <property type="molecule type" value="Genomic_DNA"/>
</dbReference>
<dbReference type="PROSITE" id="PS51819">
    <property type="entry name" value="VOC"/>
    <property type="match status" value="1"/>
</dbReference>
<dbReference type="InterPro" id="IPR004360">
    <property type="entry name" value="Glyas_Fos-R_dOase_dom"/>
</dbReference>
<dbReference type="Proteomes" id="UP001501414">
    <property type="component" value="Unassembled WGS sequence"/>
</dbReference>
<protein>
    <recommendedName>
        <fullName evidence="1">VOC domain-containing protein</fullName>
    </recommendedName>
</protein>
<evidence type="ECO:0000259" key="1">
    <source>
        <dbReference type="PROSITE" id="PS51819"/>
    </source>
</evidence>
<dbReference type="RefSeq" id="WP_344026656.1">
    <property type="nucleotide sequence ID" value="NZ_BAAAJK010000034.1"/>
</dbReference>
<evidence type="ECO:0000313" key="3">
    <source>
        <dbReference type="Proteomes" id="UP001501414"/>
    </source>
</evidence>
<comment type="caution">
    <text evidence="2">The sequence shown here is derived from an EMBL/GenBank/DDBJ whole genome shotgun (WGS) entry which is preliminary data.</text>
</comment>
<dbReference type="InterPro" id="IPR037523">
    <property type="entry name" value="VOC_core"/>
</dbReference>
<feature type="domain" description="VOC" evidence="1">
    <location>
        <begin position="17"/>
        <end position="134"/>
    </location>
</feature>
<dbReference type="SUPFAM" id="SSF54593">
    <property type="entry name" value="Glyoxalase/Bleomycin resistance protein/Dihydroxybiphenyl dioxygenase"/>
    <property type="match status" value="1"/>
</dbReference>
<dbReference type="Gene3D" id="3.10.180.10">
    <property type="entry name" value="2,3-Dihydroxybiphenyl 1,2-Dioxygenase, domain 1"/>
    <property type="match status" value="1"/>
</dbReference>
<keyword evidence="3" id="KW-1185">Reference proteome</keyword>
<organism evidence="2 3">
    <name type="scientific">Pseudonocardia kongjuensis</name>
    <dbReference type="NCBI Taxonomy" id="102227"/>
    <lineage>
        <taxon>Bacteria</taxon>
        <taxon>Bacillati</taxon>
        <taxon>Actinomycetota</taxon>
        <taxon>Actinomycetes</taxon>
        <taxon>Pseudonocardiales</taxon>
        <taxon>Pseudonocardiaceae</taxon>
        <taxon>Pseudonocardia</taxon>
    </lineage>
</organism>
<dbReference type="InterPro" id="IPR029068">
    <property type="entry name" value="Glyas_Bleomycin-R_OHBP_Dase"/>
</dbReference>
<dbReference type="Pfam" id="PF00903">
    <property type="entry name" value="Glyoxalase"/>
    <property type="match status" value="1"/>
</dbReference>
<accession>A0ABP4IRM6</accession>
<sequence length="170" mass="18868">MTTSVPGTDAATTGIVGFNHVAMPVRDVHEALRFWSTIFGAQVLGTFENDGFGIVAMPGNFLLGFSAQDKGAATGRRAEYPHYGLDVAPDRMDALRDRLTEFGVPCDQVWTRFRSEALMYFRDPSGNLFELYCHEGYSDVGSIDLGRFYGGDFETDLEALNYDTWNDPGR</sequence>
<evidence type="ECO:0000313" key="2">
    <source>
        <dbReference type="EMBL" id="GAA1397278.1"/>
    </source>
</evidence>
<proteinExistence type="predicted"/>